<evidence type="ECO:0000313" key="3">
    <source>
        <dbReference type="Proteomes" id="UP001595867"/>
    </source>
</evidence>
<gene>
    <name evidence="2" type="ORF">ACFO0C_17410</name>
</gene>
<reference evidence="3" key="1">
    <citation type="journal article" date="2019" name="Int. J. Syst. Evol. Microbiol.">
        <title>The Global Catalogue of Microorganisms (GCM) 10K type strain sequencing project: providing services to taxonomists for standard genome sequencing and annotation.</title>
        <authorList>
            <consortium name="The Broad Institute Genomics Platform"/>
            <consortium name="The Broad Institute Genome Sequencing Center for Infectious Disease"/>
            <person name="Wu L."/>
            <person name="Ma J."/>
        </authorList>
    </citation>
    <scope>NUCLEOTIDE SEQUENCE [LARGE SCALE GENOMIC DNA]</scope>
    <source>
        <strain evidence="3">TBRC 5832</strain>
    </source>
</reference>
<sequence length="101" mass="10641">MKELGIGSLASLISGVIGMPWQAVLAFTVFAIVCATVVSLAKTVIPQESADRVLWADKVLKHRALRASRRPSLPPSTPRPRAGQAEDQVADRPPSTPGTAG</sequence>
<comment type="caution">
    <text evidence="2">The sequence shown here is derived from an EMBL/GenBank/DDBJ whole genome shotgun (WGS) entry which is preliminary data.</text>
</comment>
<evidence type="ECO:0000256" key="1">
    <source>
        <dbReference type="SAM" id="MobiDB-lite"/>
    </source>
</evidence>
<accession>A0ABV8IWK8</accession>
<dbReference type="Proteomes" id="UP001595867">
    <property type="component" value="Unassembled WGS sequence"/>
</dbReference>
<feature type="region of interest" description="Disordered" evidence="1">
    <location>
        <begin position="66"/>
        <end position="101"/>
    </location>
</feature>
<keyword evidence="3" id="KW-1185">Reference proteome</keyword>
<protein>
    <submittedName>
        <fullName evidence="2">Uncharacterized protein</fullName>
    </submittedName>
</protein>
<dbReference type="EMBL" id="JBHSBL010000016">
    <property type="protein sequence ID" value="MFC4066718.1"/>
    <property type="molecule type" value="Genomic_DNA"/>
</dbReference>
<organism evidence="2 3">
    <name type="scientific">Actinoplanes subglobosus</name>
    <dbReference type="NCBI Taxonomy" id="1547892"/>
    <lineage>
        <taxon>Bacteria</taxon>
        <taxon>Bacillati</taxon>
        <taxon>Actinomycetota</taxon>
        <taxon>Actinomycetes</taxon>
        <taxon>Micromonosporales</taxon>
        <taxon>Micromonosporaceae</taxon>
        <taxon>Actinoplanes</taxon>
    </lineage>
</organism>
<proteinExistence type="predicted"/>
<name>A0ABV8IWK8_9ACTN</name>
<dbReference type="RefSeq" id="WP_378067691.1">
    <property type="nucleotide sequence ID" value="NZ_JBHSBL010000016.1"/>
</dbReference>
<evidence type="ECO:0000313" key="2">
    <source>
        <dbReference type="EMBL" id="MFC4066718.1"/>
    </source>
</evidence>